<dbReference type="Gene3D" id="3.40.50.150">
    <property type="entry name" value="Vaccinia Virus protein VP39"/>
    <property type="match status" value="1"/>
</dbReference>
<proteinExistence type="predicted"/>
<name>A0AA91ZRC5_9BACI</name>
<reference evidence="2 3" key="1">
    <citation type="submission" date="2017-09" db="EMBL/GenBank/DDBJ databases">
        <title>Large-scale bioinformatics analysis of Bacillus genomes uncovers conserved roles of natural products in bacterial physiology.</title>
        <authorList>
            <consortium name="Agbiome Team Llc"/>
            <person name="Bleich R.M."/>
            <person name="Grubbs K.J."/>
            <person name="Santa Maria K.C."/>
            <person name="Allen S.E."/>
            <person name="Farag S."/>
            <person name="Shank E.A."/>
            <person name="Bowers A."/>
        </authorList>
    </citation>
    <scope>NUCLEOTIDE SEQUENCE [LARGE SCALE GENOMIC DNA]</scope>
    <source>
        <strain evidence="2 3">AFS092012</strain>
    </source>
</reference>
<comment type="caution">
    <text evidence="2">The sequence shown here is derived from an EMBL/GenBank/DDBJ whole genome shotgun (WGS) entry which is preliminary data.</text>
</comment>
<dbReference type="Pfam" id="PF13847">
    <property type="entry name" value="Methyltransf_31"/>
    <property type="match status" value="1"/>
</dbReference>
<keyword evidence="2" id="KW-0808">Transferase</keyword>
<gene>
    <name evidence="2" type="ORF">CON65_23505</name>
</gene>
<dbReference type="GO" id="GO:0032259">
    <property type="term" value="P:methylation"/>
    <property type="evidence" value="ECO:0007669"/>
    <property type="project" value="UniProtKB-KW"/>
</dbReference>
<keyword evidence="2" id="KW-0489">Methyltransferase</keyword>
<evidence type="ECO:0000313" key="3">
    <source>
        <dbReference type="Proteomes" id="UP000221020"/>
    </source>
</evidence>
<dbReference type="Proteomes" id="UP000221020">
    <property type="component" value="Unassembled WGS sequence"/>
</dbReference>
<dbReference type="SUPFAM" id="SSF53335">
    <property type="entry name" value="S-adenosyl-L-methionine-dependent methyltransferases"/>
    <property type="match status" value="1"/>
</dbReference>
<evidence type="ECO:0000259" key="1">
    <source>
        <dbReference type="Pfam" id="PF13847"/>
    </source>
</evidence>
<dbReference type="GO" id="GO:0008168">
    <property type="term" value="F:methyltransferase activity"/>
    <property type="evidence" value="ECO:0007669"/>
    <property type="project" value="UniProtKB-KW"/>
</dbReference>
<dbReference type="InterPro" id="IPR029063">
    <property type="entry name" value="SAM-dependent_MTases_sf"/>
</dbReference>
<dbReference type="InterPro" id="IPR025714">
    <property type="entry name" value="Methyltranfer_dom"/>
</dbReference>
<feature type="domain" description="Methyltransferase" evidence="1">
    <location>
        <begin position="38"/>
        <end position="144"/>
    </location>
</feature>
<dbReference type="PANTHER" id="PTHR43861">
    <property type="entry name" value="TRANS-ACONITATE 2-METHYLTRANSFERASE-RELATED"/>
    <property type="match status" value="1"/>
</dbReference>
<accession>A0AA91ZRC5</accession>
<dbReference type="Gene3D" id="1.10.150.350">
    <property type="match status" value="1"/>
</dbReference>
<evidence type="ECO:0000313" key="2">
    <source>
        <dbReference type="EMBL" id="PED80307.1"/>
    </source>
</evidence>
<protein>
    <submittedName>
        <fullName evidence="2">Methyltransferase</fullName>
    </submittedName>
</protein>
<dbReference type="CDD" id="cd02440">
    <property type="entry name" value="AdoMet_MTases"/>
    <property type="match status" value="1"/>
</dbReference>
<dbReference type="RefSeq" id="WP_097894773.1">
    <property type="nucleotide sequence ID" value="NZ_NVOR01000118.1"/>
</dbReference>
<sequence>MKEYDWNNKLEYLRNTRDLYYNDDYLCFLVNSVWKISKPVHIIDYGCGYGYLGLKLLPLLPIGSKYTGIDKGEHLINEAKKLFQELPYESGFIEADASEIKLESKYDVAVCHAFLLHMNDPKTMLQKMIDLVVDGGNIICFEPHWISNMSSYNLNQLDQSEMIQIGVLQKLFENDEKRNGKDGNIGIKLPVYLSDLGVENIECRVSDKVNFLNANVNQADKKQLYHSLREEGVGNIPAEKEEFIKRLINRGLTFNEAMTQYEAELRFSKKFNMDSSLVYAPSMKITFGVVKKR</sequence>
<dbReference type="EMBL" id="NVOR01000118">
    <property type="protein sequence ID" value="PED80307.1"/>
    <property type="molecule type" value="Genomic_DNA"/>
</dbReference>
<dbReference type="AlphaFoldDB" id="A0AA91ZRC5"/>
<organism evidence="2 3">
    <name type="scientific">Bacillus pseudomycoides</name>
    <dbReference type="NCBI Taxonomy" id="64104"/>
    <lineage>
        <taxon>Bacteria</taxon>
        <taxon>Bacillati</taxon>
        <taxon>Bacillota</taxon>
        <taxon>Bacilli</taxon>
        <taxon>Bacillales</taxon>
        <taxon>Bacillaceae</taxon>
        <taxon>Bacillus</taxon>
        <taxon>Bacillus cereus group</taxon>
    </lineage>
</organism>